<protein>
    <submittedName>
        <fullName evidence="1">Uncharacterized protein</fullName>
    </submittedName>
</protein>
<organism evidence="1 2">
    <name type="scientific">Chryseobacterium nakagawai</name>
    <dbReference type="NCBI Taxonomy" id="1241982"/>
    <lineage>
        <taxon>Bacteria</taxon>
        <taxon>Pseudomonadati</taxon>
        <taxon>Bacteroidota</taxon>
        <taxon>Flavobacteriia</taxon>
        <taxon>Flavobacteriales</taxon>
        <taxon>Weeksellaceae</taxon>
        <taxon>Chryseobacterium group</taxon>
        <taxon>Chryseobacterium</taxon>
    </lineage>
</organism>
<dbReference type="KEGG" id="cnk:EG343_00465"/>
<keyword evidence="2" id="KW-1185">Reference proteome</keyword>
<proteinExistence type="predicted"/>
<sequence>MTGCKVKGQSSTSTTNEFILGKVLKIDSTQSFYIINIEYNKNKKGIFLSQKNNCEFPKKSKLIKINNSYTFELSRLKQNNYNEKQLVYEVEGKETWNSSSGIDYFEYSSNTCGLYTWR</sequence>
<evidence type="ECO:0000313" key="2">
    <source>
        <dbReference type="Proteomes" id="UP000278288"/>
    </source>
</evidence>
<reference evidence="1 2" key="1">
    <citation type="submission" date="2018-11" db="EMBL/GenBank/DDBJ databases">
        <title>Proposal to divide the Flavobacteriaceae and reorganize its genera based on Amino Acid Identity values calculated from whole genome sequences.</title>
        <authorList>
            <person name="Nicholson A.C."/>
            <person name="Gulvik C.A."/>
            <person name="Whitney A.M."/>
            <person name="Humrighouse B.W."/>
            <person name="Bell M."/>
            <person name="Holmes B."/>
            <person name="Steigerwalt A.G."/>
            <person name="Villarma A."/>
            <person name="Sheth M."/>
            <person name="Batra D."/>
            <person name="Pryor J."/>
            <person name="Bernardet J.-F."/>
            <person name="Hugo C."/>
            <person name="Kampfer P."/>
            <person name="Newman J."/>
            <person name="McQuiston J.R."/>
        </authorList>
    </citation>
    <scope>NUCLEOTIDE SEQUENCE [LARGE SCALE GENOMIC DNA]</scope>
    <source>
        <strain evidence="1 2">G0041</strain>
    </source>
</reference>
<name>A0AAD1DNY4_CHRNA</name>
<evidence type="ECO:0000313" key="1">
    <source>
        <dbReference type="EMBL" id="AZA89211.1"/>
    </source>
</evidence>
<dbReference type="EMBL" id="CP033923">
    <property type="protein sequence ID" value="AZA89211.1"/>
    <property type="molecule type" value="Genomic_DNA"/>
</dbReference>
<accession>A0AAD1DNY4</accession>
<dbReference type="Proteomes" id="UP000278288">
    <property type="component" value="Chromosome"/>
</dbReference>
<dbReference type="AlphaFoldDB" id="A0AAD1DNY4"/>
<gene>
    <name evidence="1" type="ORF">EG343_00465</name>
</gene>